<proteinExistence type="predicted"/>
<evidence type="ECO:0000313" key="3">
    <source>
        <dbReference type="Proteomes" id="UP001642484"/>
    </source>
</evidence>
<comment type="caution">
    <text evidence="2">The sequence shown here is derived from an EMBL/GenBank/DDBJ whole genome shotgun (WGS) entry which is preliminary data.</text>
</comment>
<dbReference type="Proteomes" id="UP001642484">
    <property type="component" value="Unassembled WGS sequence"/>
</dbReference>
<dbReference type="PANTHER" id="PTHR45036">
    <property type="entry name" value="METHYLTRANSFERASE LIKE 7B"/>
    <property type="match status" value="1"/>
</dbReference>
<dbReference type="InterPro" id="IPR052356">
    <property type="entry name" value="Thiol_S-MT"/>
</dbReference>
<accession>A0ABP0J4H0</accession>
<organism evidence="2 3">
    <name type="scientific">Durusdinium trenchii</name>
    <dbReference type="NCBI Taxonomy" id="1381693"/>
    <lineage>
        <taxon>Eukaryota</taxon>
        <taxon>Sar</taxon>
        <taxon>Alveolata</taxon>
        <taxon>Dinophyceae</taxon>
        <taxon>Suessiales</taxon>
        <taxon>Symbiodiniaceae</taxon>
        <taxon>Durusdinium</taxon>
    </lineage>
</organism>
<dbReference type="Gene3D" id="3.40.50.150">
    <property type="entry name" value="Vaccinia Virus protein VP39"/>
    <property type="match status" value="1"/>
</dbReference>
<dbReference type="PANTHER" id="PTHR45036:SF1">
    <property type="entry name" value="METHYLTRANSFERASE LIKE 7A"/>
    <property type="match status" value="1"/>
</dbReference>
<evidence type="ECO:0000313" key="2">
    <source>
        <dbReference type="EMBL" id="CAK9009265.1"/>
    </source>
</evidence>
<dbReference type="InterPro" id="IPR029063">
    <property type="entry name" value="SAM-dependent_MTases_sf"/>
</dbReference>
<protein>
    <recommendedName>
        <fullName evidence="1">Methyltransferase type 11 domain-containing protein</fullName>
    </recommendedName>
</protein>
<gene>
    <name evidence="2" type="ORF">CCMP2556_LOCUS9584</name>
</gene>
<sequence length="173" mass="19274">MLELAWEEMCATFNALSTGAWHRFAWPSLRHELQRWTSRSGVLCRAMGDAAPLGRFDVAVLQHVLCSAAQPRELLREVRKVLKPGGLLIFVEHVPPCVPGRLAHAAYRHLLQPMTAAVCGCDLSSDAANILQSVSWQDFRLTPFELHPLGLCVPHVRGWARMHCAPACEAEFL</sequence>
<dbReference type="SUPFAM" id="SSF53335">
    <property type="entry name" value="S-adenosyl-L-methionine-dependent methyltransferases"/>
    <property type="match status" value="1"/>
</dbReference>
<feature type="domain" description="Methyltransferase type 11" evidence="1">
    <location>
        <begin position="52"/>
        <end position="90"/>
    </location>
</feature>
<reference evidence="2 3" key="1">
    <citation type="submission" date="2024-02" db="EMBL/GenBank/DDBJ databases">
        <authorList>
            <person name="Chen Y."/>
            <person name="Shah S."/>
            <person name="Dougan E. K."/>
            <person name="Thang M."/>
            <person name="Chan C."/>
        </authorList>
    </citation>
    <scope>NUCLEOTIDE SEQUENCE [LARGE SCALE GENOMIC DNA]</scope>
</reference>
<dbReference type="EMBL" id="CAXAMN010004446">
    <property type="protein sequence ID" value="CAK9009265.1"/>
    <property type="molecule type" value="Genomic_DNA"/>
</dbReference>
<dbReference type="InterPro" id="IPR013216">
    <property type="entry name" value="Methyltransf_11"/>
</dbReference>
<dbReference type="Pfam" id="PF08241">
    <property type="entry name" value="Methyltransf_11"/>
    <property type="match status" value="1"/>
</dbReference>
<dbReference type="CDD" id="cd02440">
    <property type="entry name" value="AdoMet_MTases"/>
    <property type="match status" value="1"/>
</dbReference>
<keyword evidence="3" id="KW-1185">Reference proteome</keyword>
<evidence type="ECO:0000259" key="1">
    <source>
        <dbReference type="Pfam" id="PF08241"/>
    </source>
</evidence>
<name>A0ABP0J4H0_9DINO</name>